<dbReference type="GO" id="GO:0003949">
    <property type="term" value="F:1-(5-phosphoribosyl)-5-[(5-phosphoribosylamino)methylideneamino]imidazole-4-carboxamide isomerase activity"/>
    <property type="evidence" value="ECO:0007669"/>
    <property type="project" value="UniProtKB-UniRule"/>
</dbReference>
<dbReference type="Pfam" id="PF00977">
    <property type="entry name" value="His_biosynth"/>
    <property type="match status" value="1"/>
</dbReference>
<feature type="active site" description="Proton donor" evidence="12">
    <location>
        <position position="130"/>
    </location>
</feature>
<dbReference type="GO" id="GO:0005737">
    <property type="term" value="C:cytoplasm"/>
    <property type="evidence" value="ECO:0007669"/>
    <property type="project" value="UniProtKB-SubCell"/>
</dbReference>
<comment type="similarity">
    <text evidence="4 12 13">Belongs to the HisA/HisF family.</text>
</comment>
<evidence type="ECO:0000256" key="8">
    <source>
        <dbReference type="ARBA" id="ARBA00022605"/>
    </source>
</evidence>
<evidence type="ECO:0000256" key="4">
    <source>
        <dbReference type="ARBA" id="ARBA00009667"/>
    </source>
</evidence>
<evidence type="ECO:0000256" key="2">
    <source>
        <dbReference type="ARBA" id="ARBA00004496"/>
    </source>
</evidence>
<dbReference type="AlphaFoldDB" id="A0A0E4C9M2"/>
<dbReference type="NCBIfam" id="NF010112">
    <property type="entry name" value="PRK13585.1"/>
    <property type="match status" value="1"/>
</dbReference>
<dbReference type="STRING" id="690567.2627"/>
<keyword evidence="7 12" id="KW-0963">Cytoplasm</keyword>
<dbReference type="UniPathway" id="UPA00031">
    <property type="reaction ID" value="UER00009"/>
</dbReference>
<dbReference type="InterPro" id="IPR006063">
    <property type="entry name" value="HisA_bact_arch"/>
</dbReference>
<keyword evidence="10 12" id="KW-0413">Isomerase</keyword>
<organism evidence="15 16">
    <name type="scientific">Syntrophomonas zehnderi OL-4</name>
    <dbReference type="NCBI Taxonomy" id="690567"/>
    <lineage>
        <taxon>Bacteria</taxon>
        <taxon>Bacillati</taxon>
        <taxon>Bacillota</taxon>
        <taxon>Clostridia</taxon>
        <taxon>Eubacteriales</taxon>
        <taxon>Syntrophomonadaceae</taxon>
        <taxon>Syntrophomonas</taxon>
    </lineage>
</organism>
<keyword evidence="8 12" id="KW-0028">Amino-acid biosynthesis</keyword>
<dbReference type="Proteomes" id="UP000045545">
    <property type="component" value="Unassembled WGS sequence"/>
</dbReference>
<dbReference type="EC" id="5.3.1.16" evidence="5 12"/>
<proteinExistence type="inferred from homology"/>
<evidence type="ECO:0000256" key="5">
    <source>
        <dbReference type="ARBA" id="ARBA00012550"/>
    </source>
</evidence>
<dbReference type="Gene3D" id="3.20.20.70">
    <property type="entry name" value="Aldolase class I"/>
    <property type="match status" value="1"/>
</dbReference>
<dbReference type="InterPro" id="IPR023016">
    <property type="entry name" value="HisA/PriA"/>
</dbReference>
<dbReference type="HAMAP" id="MF_01014">
    <property type="entry name" value="HisA"/>
    <property type="match status" value="1"/>
</dbReference>
<evidence type="ECO:0000256" key="14">
    <source>
        <dbReference type="RuleBase" id="RU003658"/>
    </source>
</evidence>
<dbReference type="EMBL" id="CGIH01000047">
    <property type="protein sequence ID" value="CFY03828.1"/>
    <property type="molecule type" value="Genomic_DNA"/>
</dbReference>
<dbReference type="InterPro" id="IPR006062">
    <property type="entry name" value="His_biosynth"/>
</dbReference>
<dbReference type="OrthoDB" id="9807749at2"/>
<protein>
    <recommendedName>
        <fullName evidence="6 12">1-(5-phosphoribosyl)-5-[(5-phosphoribosylamino)methylideneamino] imidazole-4-carboxamide isomerase</fullName>
        <ecNumber evidence="5 12">5.3.1.16</ecNumber>
    </recommendedName>
    <alternativeName>
        <fullName evidence="11 12">Phosphoribosylformimino-5-aminoimidazole carboxamide ribotide isomerase</fullName>
    </alternativeName>
</protein>
<feature type="active site" description="Proton acceptor" evidence="12">
    <location>
        <position position="8"/>
    </location>
</feature>
<evidence type="ECO:0000256" key="7">
    <source>
        <dbReference type="ARBA" id="ARBA00022490"/>
    </source>
</evidence>
<dbReference type="PANTHER" id="PTHR43090:SF2">
    <property type="entry name" value="1-(5-PHOSPHORIBOSYL)-5-[(5-PHOSPHORIBOSYLAMINO)METHYLIDENEAMINO] IMIDAZOLE-4-CARBOXAMIDE ISOMERASE"/>
    <property type="match status" value="1"/>
</dbReference>
<comment type="catalytic activity">
    <reaction evidence="1 12 14">
        <text>1-(5-phospho-beta-D-ribosyl)-5-[(5-phospho-beta-D-ribosylamino)methylideneamino]imidazole-4-carboxamide = 5-[(5-phospho-1-deoxy-D-ribulos-1-ylimino)methylamino]-1-(5-phospho-beta-D-ribosyl)imidazole-4-carboxamide</text>
        <dbReference type="Rhea" id="RHEA:15469"/>
        <dbReference type="ChEBI" id="CHEBI:58435"/>
        <dbReference type="ChEBI" id="CHEBI:58525"/>
        <dbReference type="EC" id="5.3.1.16"/>
    </reaction>
</comment>
<evidence type="ECO:0000313" key="16">
    <source>
        <dbReference type="Proteomes" id="UP000045545"/>
    </source>
</evidence>
<dbReference type="SUPFAM" id="SSF51366">
    <property type="entry name" value="Ribulose-phoshate binding barrel"/>
    <property type="match status" value="1"/>
</dbReference>
<evidence type="ECO:0000256" key="9">
    <source>
        <dbReference type="ARBA" id="ARBA00023102"/>
    </source>
</evidence>
<evidence type="ECO:0000256" key="12">
    <source>
        <dbReference type="HAMAP-Rule" id="MF_01014"/>
    </source>
</evidence>
<dbReference type="RefSeq" id="WP_046499743.1">
    <property type="nucleotide sequence ID" value="NZ_CGIH01000047.1"/>
</dbReference>
<dbReference type="GO" id="GO:0000162">
    <property type="term" value="P:L-tryptophan biosynthetic process"/>
    <property type="evidence" value="ECO:0007669"/>
    <property type="project" value="TreeGrafter"/>
</dbReference>
<dbReference type="PANTHER" id="PTHR43090">
    <property type="entry name" value="1-(5-PHOSPHORIBOSYL)-5-[(5-PHOSPHORIBOSYLAMINO)METHYLIDENEAMINO] IMIDAZOLE-4-CARBOXAMIDE ISOMERASE"/>
    <property type="match status" value="1"/>
</dbReference>
<dbReference type="FunFam" id="3.20.20.70:FF:000009">
    <property type="entry name" value="1-(5-phosphoribosyl)-5-[(5-phosphoribosylamino)methylideneamino] imidazole-4-carboxamide isomerase"/>
    <property type="match status" value="1"/>
</dbReference>
<dbReference type="InterPro" id="IPR044524">
    <property type="entry name" value="Isoase_HisA-like"/>
</dbReference>
<dbReference type="NCBIfam" id="TIGR00007">
    <property type="entry name" value="1-(5-phosphoribosyl)-5-[(5-phosphoribosylamino)methylideneamino]imidazole-4-carboxamide isomerase"/>
    <property type="match status" value="1"/>
</dbReference>
<gene>
    <name evidence="12" type="primary">hisA</name>
    <name evidence="15" type="ORF">2627</name>
</gene>
<accession>A0A0E4C9M2</accession>
<name>A0A0E4C9M2_9FIRM</name>
<evidence type="ECO:0000256" key="13">
    <source>
        <dbReference type="RuleBase" id="RU003657"/>
    </source>
</evidence>
<comment type="pathway">
    <text evidence="3 12 14">Amino-acid biosynthesis; L-histidine biosynthesis; L-histidine from 5-phospho-alpha-D-ribose 1-diphosphate: step 4/9.</text>
</comment>
<evidence type="ECO:0000256" key="10">
    <source>
        <dbReference type="ARBA" id="ARBA00023235"/>
    </source>
</evidence>
<dbReference type="InterPro" id="IPR013785">
    <property type="entry name" value="Aldolase_TIM"/>
</dbReference>
<evidence type="ECO:0000313" key="15">
    <source>
        <dbReference type="EMBL" id="CFY03828.1"/>
    </source>
</evidence>
<evidence type="ECO:0000256" key="1">
    <source>
        <dbReference type="ARBA" id="ARBA00000901"/>
    </source>
</evidence>
<reference evidence="15 16" key="1">
    <citation type="submission" date="2015-03" db="EMBL/GenBank/DDBJ databases">
        <authorList>
            <person name="Murphy D."/>
        </authorList>
    </citation>
    <scope>NUCLEOTIDE SEQUENCE [LARGE SCALE GENOMIC DNA]</scope>
    <source>
        <strain evidence="15 16">OL-4</strain>
    </source>
</reference>
<dbReference type="InterPro" id="IPR011060">
    <property type="entry name" value="RibuloseP-bd_barrel"/>
</dbReference>
<dbReference type="GO" id="GO:0000105">
    <property type="term" value="P:L-histidine biosynthetic process"/>
    <property type="evidence" value="ECO:0007669"/>
    <property type="project" value="UniProtKB-UniRule"/>
</dbReference>
<keyword evidence="16" id="KW-1185">Reference proteome</keyword>
<keyword evidence="9 12" id="KW-0368">Histidine biosynthesis</keyword>
<comment type="subcellular location">
    <subcellularLocation>
        <location evidence="2 12 14">Cytoplasm</location>
    </subcellularLocation>
</comment>
<evidence type="ECO:0000256" key="3">
    <source>
        <dbReference type="ARBA" id="ARBA00005133"/>
    </source>
</evidence>
<dbReference type="CDD" id="cd04732">
    <property type="entry name" value="HisA"/>
    <property type="match status" value="1"/>
</dbReference>
<evidence type="ECO:0000256" key="11">
    <source>
        <dbReference type="ARBA" id="ARBA00030547"/>
    </source>
</evidence>
<sequence length="244" mass="26057">MIIYPAIDLKDGQCVRLVQGKVENKTVYSSDPAAMAASFQAQGAQWLHIVDLDGALNGQPQNLKAIKQIAGRIDIPFQVGGGMRRLEDIAAVLEIGASRVIIGTRAVTSPHFMEKILKEFGSDKIILGLDAREGMVAIEGWVEKSSLDALVFGKQMHSLGFKTAVFTDVSRDGLLQGPNLDFTRTIAEQTGLSIIASGGVSSVENIKSLREIEKKGVSGVIIGKALYDGKITIQEALDAAKGGH</sequence>
<evidence type="ECO:0000256" key="6">
    <source>
        <dbReference type="ARBA" id="ARBA00018464"/>
    </source>
</evidence>